<dbReference type="KEGG" id="htq:FRZ44_09990"/>
<reference evidence="2 3" key="1">
    <citation type="submission" date="2019-08" db="EMBL/GenBank/DDBJ databases">
        <title>Hyperibacter terrae gen. nov., sp. nov. and Hyperibacter viscosus sp. nov., two new members in the family Rhodospirillaceae isolated from the rhizosphere of Hypericum perforatum.</title>
        <authorList>
            <person name="Noviana Z."/>
        </authorList>
    </citation>
    <scope>NUCLEOTIDE SEQUENCE [LARGE SCALE GENOMIC DNA]</scope>
    <source>
        <strain evidence="2 3">R5913</strain>
    </source>
</reference>
<dbReference type="InterPro" id="IPR036388">
    <property type="entry name" value="WH-like_DNA-bd_sf"/>
</dbReference>
<dbReference type="SUPFAM" id="SSF46689">
    <property type="entry name" value="Homeodomain-like"/>
    <property type="match status" value="1"/>
</dbReference>
<dbReference type="PANTHER" id="PTHR30514:SF18">
    <property type="entry name" value="RPIR-FAMILY TRANSCRIPTIONAL REGULATOR"/>
    <property type="match status" value="1"/>
</dbReference>
<dbReference type="InterPro" id="IPR009057">
    <property type="entry name" value="Homeodomain-like_sf"/>
</dbReference>
<feature type="domain" description="HTH rpiR-type" evidence="1">
    <location>
        <begin position="3"/>
        <end position="79"/>
    </location>
</feature>
<dbReference type="EMBL" id="CP042906">
    <property type="protein sequence ID" value="QEX15712.1"/>
    <property type="molecule type" value="Genomic_DNA"/>
</dbReference>
<dbReference type="RefSeq" id="WP_151176141.1">
    <property type="nucleotide sequence ID" value="NZ_CP042906.1"/>
</dbReference>
<proteinExistence type="predicted"/>
<dbReference type="OrthoDB" id="8582409at2"/>
<evidence type="ECO:0000259" key="1">
    <source>
        <dbReference type="PROSITE" id="PS51071"/>
    </source>
</evidence>
<dbReference type="PROSITE" id="PS51071">
    <property type="entry name" value="HTH_RPIR"/>
    <property type="match status" value="1"/>
</dbReference>
<dbReference type="GO" id="GO:0003700">
    <property type="term" value="F:DNA-binding transcription factor activity"/>
    <property type="evidence" value="ECO:0007669"/>
    <property type="project" value="InterPro"/>
</dbReference>
<dbReference type="SUPFAM" id="SSF53697">
    <property type="entry name" value="SIS domain"/>
    <property type="match status" value="1"/>
</dbReference>
<dbReference type="PANTHER" id="PTHR30514">
    <property type="entry name" value="GLUCOKINASE"/>
    <property type="match status" value="1"/>
</dbReference>
<evidence type="ECO:0000313" key="2">
    <source>
        <dbReference type="EMBL" id="QEX15712.1"/>
    </source>
</evidence>
<keyword evidence="3" id="KW-1185">Reference proteome</keyword>
<dbReference type="Gene3D" id="3.40.50.10490">
    <property type="entry name" value="Glucose-6-phosphate isomerase like protein, domain 1"/>
    <property type="match status" value="1"/>
</dbReference>
<dbReference type="InterPro" id="IPR046348">
    <property type="entry name" value="SIS_dom_sf"/>
</dbReference>
<name>A0A5J6ME91_9PROT</name>
<dbReference type="GO" id="GO:0003677">
    <property type="term" value="F:DNA binding"/>
    <property type="evidence" value="ECO:0007669"/>
    <property type="project" value="InterPro"/>
</dbReference>
<dbReference type="GO" id="GO:0097367">
    <property type="term" value="F:carbohydrate derivative binding"/>
    <property type="evidence" value="ECO:0007669"/>
    <property type="project" value="InterPro"/>
</dbReference>
<gene>
    <name evidence="2" type="ORF">FRZ44_09990</name>
</gene>
<dbReference type="AlphaFoldDB" id="A0A5J6ME91"/>
<dbReference type="InterPro" id="IPR000281">
    <property type="entry name" value="HTH_RpiR"/>
</dbReference>
<organism evidence="2 3">
    <name type="scientific">Hypericibacter terrae</name>
    <dbReference type="NCBI Taxonomy" id="2602015"/>
    <lineage>
        <taxon>Bacteria</taxon>
        <taxon>Pseudomonadati</taxon>
        <taxon>Pseudomonadota</taxon>
        <taxon>Alphaproteobacteria</taxon>
        <taxon>Rhodospirillales</taxon>
        <taxon>Dongiaceae</taxon>
        <taxon>Hypericibacter</taxon>
    </lineage>
</organism>
<dbReference type="Pfam" id="PF01418">
    <property type="entry name" value="HTH_6"/>
    <property type="match status" value="1"/>
</dbReference>
<accession>A0A5J6ME91</accession>
<dbReference type="InterPro" id="IPR047640">
    <property type="entry name" value="RpiR-like"/>
</dbReference>
<evidence type="ECO:0000313" key="3">
    <source>
        <dbReference type="Proteomes" id="UP000326202"/>
    </source>
</evidence>
<dbReference type="Proteomes" id="UP000326202">
    <property type="component" value="Chromosome"/>
</dbReference>
<sequence length="284" mass="32123">MKAGLTNRLRKEFSGLSKAEKAVASYMLTNMSSLPFETAASIAESVGVSQMTVSRFLRALGYRGLSDLKDKMRNELDTTPLLISDRVDRIRKQSSRDSKLWDNFELEMQATIGVYELRATRAWKRSIEILAKRSDVYVAGFQTIAGIASDFAARLDYVRPNVRLLDRGNGTFAELLAGQASAPCLVLFEMRRYTRLSHQLARSAVDAGIPVIIICDNHCHWARDYTEEVLSVSTDSHLFWDSQAPFLSLVNLLFDDLIARLGDKVAERIRAMRELQDRFEAFQD</sequence>
<dbReference type="Gene3D" id="1.10.10.10">
    <property type="entry name" value="Winged helix-like DNA-binding domain superfamily/Winged helix DNA-binding domain"/>
    <property type="match status" value="1"/>
</dbReference>
<dbReference type="GO" id="GO:1901135">
    <property type="term" value="P:carbohydrate derivative metabolic process"/>
    <property type="evidence" value="ECO:0007669"/>
    <property type="project" value="InterPro"/>
</dbReference>
<protein>
    <submittedName>
        <fullName evidence="2">RpiR family transcriptional regulator</fullName>
    </submittedName>
</protein>